<evidence type="ECO:0000313" key="3">
    <source>
        <dbReference type="Proteomes" id="UP000431533"/>
    </source>
</evidence>
<dbReference type="OrthoDB" id="3556125at2759"/>
<accession>A0A8H8TY96</accession>
<dbReference type="RefSeq" id="XP_031005692.1">
    <property type="nucleotide sequence ID" value="XM_031149801.1"/>
</dbReference>
<dbReference type="PANTHER" id="PTHR10502:SF107">
    <property type="entry name" value="ANNEXIN ANXC4 (AFU_ORTHOLOGUE AFUA_3G07020)"/>
    <property type="match status" value="1"/>
</dbReference>
<dbReference type="AlphaFoldDB" id="A0A8H8TY96"/>
<dbReference type="Gene3D" id="1.10.220.10">
    <property type="entry name" value="Annexin"/>
    <property type="match status" value="3"/>
</dbReference>
<dbReference type="InterPro" id="IPR037104">
    <property type="entry name" value="Annexin_sf"/>
</dbReference>
<feature type="region of interest" description="Disordered" evidence="1">
    <location>
        <begin position="98"/>
        <end position="124"/>
    </location>
</feature>
<evidence type="ECO:0000313" key="2">
    <source>
        <dbReference type="EMBL" id="TVY26904.1"/>
    </source>
</evidence>
<keyword evidence="3" id="KW-1185">Reference proteome</keyword>
<protein>
    <submittedName>
        <fullName evidence="2">Annexin</fullName>
    </submittedName>
</protein>
<reference evidence="2 3" key="1">
    <citation type="submission" date="2018-05" db="EMBL/GenBank/DDBJ databases">
        <title>Genome sequencing and assembly of the regulated plant pathogen Lachnellula willkommii and related sister species for the development of diagnostic species identification markers.</title>
        <authorList>
            <person name="Giroux E."/>
            <person name="Bilodeau G."/>
        </authorList>
    </citation>
    <scope>NUCLEOTIDE SEQUENCE [LARGE SCALE GENOMIC DNA]</scope>
    <source>
        <strain evidence="2 3">CBS 185.66</strain>
    </source>
</reference>
<comment type="caution">
    <text evidence="2">The sequence shown here is derived from an EMBL/GenBank/DDBJ whole genome shotgun (WGS) entry which is preliminary data.</text>
</comment>
<dbReference type="SUPFAM" id="SSF47874">
    <property type="entry name" value="Annexin"/>
    <property type="match status" value="1"/>
</dbReference>
<gene>
    <name evidence="2" type="primary">ANXA1_0</name>
    <name evidence="2" type="ORF">LHYA1_G004847</name>
</gene>
<dbReference type="EMBL" id="QGMH01000059">
    <property type="protein sequence ID" value="TVY26904.1"/>
    <property type="molecule type" value="Genomic_DNA"/>
</dbReference>
<organism evidence="2 3">
    <name type="scientific">Lachnellula hyalina</name>
    <dbReference type="NCBI Taxonomy" id="1316788"/>
    <lineage>
        <taxon>Eukaryota</taxon>
        <taxon>Fungi</taxon>
        <taxon>Dikarya</taxon>
        <taxon>Ascomycota</taxon>
        <taxon>Pezizomycotina</taxon>
        <taxon>Leotiomycetes</taxon>
        <taxon>Helotiales</taxon>
        <taxon>Lachnaceae</taxon>
        <taxon>Lachnellula</taxon>
    </lineage>
</organism>
<dbReference type="PANTHER" id="PTHR10502">
    <property type="entry name" value="ANNEXIN"/>
    <property type="match status" value="1"/>
</dbReference>
<dbReference type="GO" id="GO:0001786">
    <property type="term" value="F:phosphatidylserine binding"/>
    <property type="evidence" value="ECO:0007669"/>
    <property type="project" value="TreeGrafter"/>
</dbReference>
<name>A0A8H8TY96_9HELO</name>
<proteinExistence type="predicted"/>
<dbReference type="GO" id="GO:0005509">
    <property type="term" value="F:calcium ion binding"/>
    <property type="evidence" value="ECO:0007669"/>
    <property type="project" value="InterPro"/>
</dbReference>
<dbReference type="Proteomes" id="UP000431533">
    <property type="component" value="Unassembled WGS sequence"/>
</dbReference>
<dbReference type="GO" id="GO:0005737">
    <property type="term" value="C:cytoplasm"/>
    <property type="evidence" value="ECO:0007669"/>
    <property type="project" value="TreeGrafter"/>
</dbReference>
<dbReference type="GO" id="GO:0005886">
    <property type="term" value="C:plasma membrane"/>
    <property type="evidence" value="ECO:0007669"/>
    <property type="project" value="TreeGrafter"/>
</dbReference>
<dbReference type="GO" id="GO:0005634">
    <property type="term" value="C:nucleus"/>
    <property type="evidence" value="ECO:0007669"/>
    <property type="project" value="TreeGrafter"/>
</dbReference>
<evidence type="ECO:0000256" key="1">
    <source>
        <dbReference type="SAM" id="MobiDB-lite"/>
    </source>
</evidence>
<dbReference type="GeneID" id="41985045"/>
<dbReference type="GO" id="GO:0012506">
    <property type="term" value="C:vesicle membrane"/>
    <property type="evidence" value="ECO:0007669"/>
    <property type="project" value="TreeGrafter"/>
</dbReference>
<dbReference type="GO" id="GO:0005544">
    <property type="term" value="F:calcium-dependent phospholipid binding"/>
    <property type="evidence" value="ECO:0007669"/>
    <property type="project" value="InterPro"/>
</dbReference>
<sequence>MTCALTSVRTTTAGIPISCMTAVRTGFNTRILIEGYGVVRSIQLIFLPTSTNIASTCTKITLIVMTRHCDPRSFMLLKRHYHRLHLERFSLFSLPRSVDQENEDSNDGFSDKANTAFEGSRNEDFDSDVDVEGEHDQTTSAAGVARARWMMAIRAIKTKRLVRSMLGGDRRDGIRLEDHQRRPRFHDAEGAAVAIAQALKGQNPADIKSLIIAILPGLSHERVLDLRIEYTKIAKAGSERKGVNLAKHIKMRLGTDTAFGKIAYVTSLGRWESEAYWANFGFQDEKRRRELLVESLMGRTNREIREIKDAFSDKKYSDSLTKCIDMELPDGNFKKAVLLGVEEKRGEEGPEYPLNRVLVEDDTRDLYNAVTSEKGDESIMISIVVVRSDSHLREVLKLYEATYPPNFAREMFKKSGNLVGGVLAHILNGVINKPVRDAILIHNALSFSTSNSLRTDLLISRLVRCHWDRPYIEAVKREYRKRYEVDMQKAVVEGTRGEWGQFCEILCGP</sequence>